<name>A0A1B0GI10_LUTLO</name>
<protein>
    <submittedName>
        <fullName evidence="8">Uncharacterized protein</fullName>
    </submittedName>
</protein>
<dbReference type="InterPro" id="IPR036915">
    <property type="entry name" value="Cyclin-like_sf"/>
</dbReference>
<dbReference type="VEuPathDB" id="VectorBase:LLOJ003487"/>
<dbReference type="InterPro" id="IPR048258">
    <property type="entry name" value="Cyclins_cyclin-box"/>
</dbReference>
<comment type="similarity">
    <text evidence="4">Belongs to the cyclin family.</text>
</comment>
<dbReference type="EMBL" id="AJWK01011151">
    <property type="status" value="NOT_ANNOTATED_CDS"/>
    <property type="molecule type" value="Genomic_DNA"/>
</dbReference>
<organism evidence="8 9">
    <name type="scientific">Lutzomyia longipalpis</name>
    <name type="common">Sand fly</name>
    <dbReference type="NCBI Taxonomy" id="7200"/>
    <lineage>
        <taxon>Eukaryota</taxon>
        <taxon>Metazoa</taxon>
        <taxon>Ecdysozoa</taxon>
        <taxon>Arthropoda</taxon>
        <taxon>Hexapoda</taxon>
        <taxon>Insecta</taxon>
        <taxon>Pterygota</taxon>
        <taxon>Neoptera</taxon>
        <taxon>Endopterygota</taxon>
        <taxon>Diptera</taxon>
        <taxon>Nematocera</taxon>
        <taxon>Psychodoidea</taxon>
        <taxon>Psychodidae</taxon>
        <taxon>Lutzomyia</taxon>
        <taxon>Lutzomyia</taxon>
    </lineage>
</organism>
<evidence type="ECO:0000259" key="7">
    <source>
        <dbReference type="SMART" id="SM01332"/>
    </source>
</evidence>
<dbReference type="InterPro" id="IPR006671">
    <property type="entry name" value="Cyclin_N"/>
</dbReference>
<reference evidence="8" key="1">
    <citation type="submission" date="2020-05" db="UniProtKB">
        <authorList>
            <consortium name="EnsemblMetazoa"/>
        </authorList>
    </citation>
    <scope>IDENTIFICATION</scope>
    <source>
        <strain evidence="8">Jacobina</strain>
    </source>
</reference>
<feature type="compositionally biased region" description="Polar residues" evidence="5">
    <location>
        <begin position="57"/>
        <end position="91"/>
    </location>
</feature>
<dbReference type="PANTHER" id="PTHR10177">
    <property type="entry name" value="CYCLINS"/>
    <property type="match status" value="1"/>
</dbReference>
<evidence type="ECO:0000259" key="6">
    <source>
        <dbReference type="SMART" id="SM00385"/>
    </source>
</evidence>
<keyword evidence="1" id="KW-0132">Cell division</keyword>
<dbReference type="InterPro" id="IPR039361">
    <property type="entry name" value="Cyclin"/>
</dbReference>
<dbReference type="GO" id="GO:0051301">
    <property type="term" value="P:cell division"/>
    <property type="evidence" value="ECO:0007669"/>
    <property type="project" value="UniProtKB-KW"/>
</dbReference>
<dbReference type="GO" id="GO:0005634">
    <property type="term" value="C:nucleus"/>
    <property type="evidence" value="ECO:0007669"/>
    <property type="project" value="UniProtKB-ARBA"/>
</dbReference>
<proteinExistence type="inferred from homology"/>
<evidence type="ECO:0000313" key="8">
    <source>
        <dbReference type="EnsemblMetazoa" id="LLOJ003487-PA"/>
    </source>
</evidence>
<dbReference type="SMART" id="SM00385">
    <property type="entry name" value="CYCLIN"/>
    <property type="match status" value="1"/>
</dbReference>
<dbReference type="SUPFAM" id="SSF47954">
    <property type="entry name" value="Cyclin-like"/>
    <property type="match status" value="2"/>
</dbReference>
<feature type="domain" description="Cyclin C-terminal" evidence="7">
    <location>
        <begin position="297"/>
        <end position="471"/>
    </location>
</feature>
<evidence type="ECO:0000256" key="2">
    <source>
        <dbReference type="ARBA" id="ARBA00023127"/>
    </source>
</evidence>
<feature type="region of interest" description="Disordered" evidence="5">
    <location>
        <begin position="1"/>
        <end position="146"/>
    </location>
</feature>
<evidence type="ECO:0000256" key="5">
    <source>
        <dbReference type="SAM" id="MobiDB-lite"/>
    </source>
</evidence>
<keyword evidence="3" id="KW-0131">Cell cycle</keyword>
<feature type="compositionally biased region" description="Basic and acidic residues" evidence="5">
    <location>
        <begin position="548"/>
        <end position="557"/>
    </location>
</feature>
<accession>A0A1B0GI10</accession>
<feature type="region of interest" description="Disordered" evidence="5">
    <location>
        <begin position="517"/>
        <end position="557"/>
    </location>
</feature>
<evidence type="ECO:0000256" key="1">
    <source>
        <dbReference type="ARBA" id="ARBA00022618"/>
    </source>
</evidence>
<keyword evidence="9" id="KW-1185">Reference proteome</keyword>
<dbReference type="EMBL" id="AJWK01011153">
    <property type="status" value="NOT_ANNOTATED_CDS"/>
    <property type="molecule type" value="Genomic_DNA"/>
</dbReference>
<dbReference type="PROSITE" id="PS00292">
    <property type="entry name" value="CYCLINS"/>
    <property type="match status" value="1"/>
</dbReference>
<evidence type="ECO:0000256" key="3">
    <source>
        <dbReference type="ARBA" id="ARBA00023306"/>
    </source>
</evidence>
<keyword evidence="2 4" id="KW-0195">Cyclin</keyword>
<dbReference type="InterPro" id="IPR013763">
    <property type="entry name" value="Cyclin-like_dom"/>
</dbReference>
<dbReference type="CDD" id="cd20520">
    <property type="entry name" value="CYCLIN_CCNE_rpt2"/>
    <property type="match status" value="1"/>
</dbReference>
<dbReference type="EMBL" id="AJWK01011152">
    <property type="status" value="NOT_ANNOTATED_CDS"/>
    <property type="molecule type" value="Genomic_DNA"/>
</dbReference>
<dbReference type="SMART" id="SM01332">
    <property type="entry name" value="Cyclin_C"/>
    <property type="match status" value="1"/>
</dbReference>
<dbReference type="Gene3D" id="1.10.472.10">
    <property type="entry name" value="Cyclin-like"/>
    <property type="match status" value="2"/>
</dbReference>
<dbReference type="GO" id="GO:0000278">
    <property type="term" value="P:mitotic cell cycle"/>
    <property type="evidence" value="ECO:0007669"/>
    <property type="project" value="UniProtKB-ARBA"/>
</dbReference>
<dbReference type="FunFam" id="1.10.472.10:FF:000001">
    <property type="entry name" value="G2/mitotic-specific cyclin"/>
    <property type="match status" value="1"/>
</dbReference>
<dbReference type="Proteomes" id="UP000092461">
    <property type="component" value="Unassembled WGS sequence"/>
</dbReference>
<dbReference type="Pfam" id="PF02984">
    <property type="entry name" value="Cyclin_C"/>
    <property type="match status" value="1"/>
</dbReference>
<dbReference type="InterPro" id="IPR004367">
    <property type="entry name" value="Cyclin_C-dom"/>
</dbReference>
<dbReference type="Pfam" id="PF00134">
    <property type="entry name" value="Cyclin_N"/>
    <property type="match status" value="1"/>
</dbReference>
<dbReference type="EnsemblMetazoa" id="LLOJ003487-RA">
    <property type="protein sequence ID" value="LLOJ003487-PA"/>
    <property type="gene ID" value="LLOJ003487"/>
</dbReference>
<feature type="domain" description="Cyclin-like" evidence="6">
    <location>
        <begin position="203"/>
        <end position="288"/>
    </location>
</feature>
<evidence type="ECO:0000313" key="9">
    <source>
        <dbReference type="Proteomes" id="UP000092461"/>
    </source>
</evidence>
<dbReference type="VEuPathDB" id="VectorBase:LLONM1_002957"/>
<sequence>MESQSSPEDVARKVVAVKRKRRSTAAAEGKNAEYHRPAKQRRGPLSPFESGDDGWNCSDTTSTTSPAVSSDCFSPNSLSSPASVGTNTLSPVGSEDVENAGEVSVDSASSSAWSARGEQTPHSRKRTKVLTRVEESPTHGAAASYAPQSEMRKCPLPEFSWASATALWRNMINKDEHDWLEREPDMLTKHPGLMPRMRAILLDWLIEVCDVHKLKRETYSLAMDYIDRYLSRNTAVSKTRLQLVGVTCLFVAAKVEEIYPPKIGEFAYVTDGACTESDILQQELLLLQSLDWNMSTVTVMGWLTIYMQVHVTDPSKLWKKTSTASARPPCTAPTSMPQVNPDAVASLLTPDKCTPTKDVAEADKTDDAFVYPQFSGMEYAHTCQLLDLCSLDMGILNYPYSVVAAAAISHVYSKKVATRVSGLEWASIEPCAKWMEPFFRVINDDTTPVFHLEQTEALPVSYGVGHFCPNANTDESYKIQTHTISLEMFDSVMRRREEEAQQQQQVTSELHITSLPDASTSIQADPCPVGLLTPPASNRKSLDVQPESDSKEDNVKT</sequence>
<evidence type="ECO:0000256" key="4">
    <source>
        <dbReference type="RuleBase" id="RU000383"/>
    </source>
</evidence>
<dbReference type="AlphaFoldDB" id="A0A1B0GI10"/>